<dbReference type="GO" id="GO:0004601">
    <property type="term" value="F:peroxidase activity"/>
    <property type="evidence" value="ECO:0007669"/>
    <property type="project" value="InterPro"/>
</dbReference>
<dbReference type="GO" id="GO:0020037">
    <property type="term" value="F:heme binding"/>
    <property type="evidence" value="ECO:0007669"/>
    <property type="project" value="InterPro"/>
</dbReference>
<dbReference type="InterPro" id="IPR019791">
    <property type="entry name" value="Haem_peroxidase_animal"/>
</dbReference>
<evidence type="ECO:0000259" key="5">
    <source>
        <dbReference type="PROSITE" id="PS51173"/>
    </source>
</evidence>
<gene>
    <name evidence="6" type="ORF">Acor_21460</name>
</gene>
<sequence length="758" mass="82094">MSYHRAARLGVALVVAGAVTLTGTPAAHAVVPFTVQSLNGSGNNVGNPTWGQAGTAYSRVGPARYVNNLSQPFGGPNVRNISNRVHNDVNQNLFSERRVTQWGFTWGQFIDHTFGLRDGREPGDPQGETANIPFVASDPLESFTSTLGVIPFVRSNPAPGTGVSNPRQQTNTNSSYLNGFPVYGPDNTRLEWLRTGPVDGNLANNSASLLMANGYLPRRDARGNAGAAPVMELNGRLIGQPARAMVAGDVRANENLSLTATQTLFAREHNRIVGLLPGSLSEEDKFQIARRVIMAEQQYITYNEFLPSLGVALPRYTGYNAGVNANLGNEFATVGYRAHSMIHGEFELETNASRYSQATLNAMTAQGVEVVVDGADAEIAIPLNLAFFNPDLLEQVQLGPMLLALGLESEYKNDEQIDNQLRSVLFQIPVSGNPECLDGEGLPTCFNGVVDLGAIDIERGRDHGMPTYNQMRQAFGLPVKTSFTAITGEGTELFPADPQLTAGNEINDPDSLDVLQLFDIDGNPVDLNDEDAVEGTGTREVRRTTLAARLRALYGNVNNVDAFVGMVAEQHVPGSEFGELQLAMWARQFQALRDGDRFFYGNDQGLTYIKNTYGIDYRRTLGQIIDLNTDLTAADLAPNVFLVPEADLPAPTCTVSFTQTTEWPGNFQVNMTITNTGTTPINGWALRWEWANGQTVSELWNGVVSQSGRNVTVTNAATNGTIAPGASRNGIGFNAQRDNFTNAKPPNFTLNNRRCATV</sequence>
<evidence type="ECO:0000256" key="4">
    <source>
        <dbReference type="SAM" id="SignalP"/>
    </source>
</evidence>
<protein>
    <recommendedName>
        <fullName evidence="5">CBM2 domain-containing protein</fullName>
    </recommendedName>
</protein>
<dbReference type="Pfam" id="PF03098">
    <property type="entry name" value="An_peroxidase"/>
    <property type="match status" value="2"/>
</dbReference>
<evidence type="ECO:0000256" key="1">
    <source>
        <dbReference type="ARBA" id="ARBA00004613"/>
    </source>
</evidence>
<dbReference type="Proteomes" id="UP000334990">
    <property type="component" value="Unassembled WGS sequence"/>
</dbReference>
<dbReference type="Pfam" id="PF00553">
    <property type="entry name" value="CBM_2"/>
    <property type="match status" value="1"/>
</dbReference>
<dbReference type="GO" id="GO:0006979">
    <property type="term" value="P:response to oxidative stress"/>
    <property type="evidence" value="ECO:0007669"/>
    <property type="project" value="InterPro"/>
</dbReference>
<dbReference type="RefSeq" id="WP_155336453.1">
    <property type="nucleotide sequence ID" value="NZ_BAAABN010000030.1"/>
</dbReference>
<evidence type="ECO:0000256" key="2">
    <source>
        <dbReference type="ARBA" id="ARBA00022525"/>
    </source>
</evidence>
<dbReference type="InterPro" id="IPR012291">
    <property type="entry name" value="CBM2_carb-bd_dom_sf"/>
</dbReference>
<dbReference type="PROSITE" id="PS51173">
    <property type="entry name" value="CBM2"/>
    <property type="match status" value="1"/>
</dbReference>
<name>A0A5M3VYC9_9ACTN</name>
<keyword evidence="7" id="KW-1185">Reference proteome</keyword>
<proteinExistence type="predicted"/>
<dbReference type="SMART" id="SM00637">
    <property type="entry name" value="CBD_II"/>
    <property type="match status" value="1"/>
</dbReference>
<keyword evidence="2" id="KW-0964">Secreted</keyword>
<dbReference type="AlphaFoldDB" id="A0A5M3VYC9"/>
<feature type="domain" description="CBM2" evidence="5">
    <location>
        <begin position="646"/>
        <end position="758"/>
    </location>
</feature>
<comment type="caution">
    <text evidence="6">The sequence shown here is derived from an EMBL/GenBank/DDBJ whole genome shotgun (WGS) entry which is preliminary data.</text>
</comment>
<dbReference type="SUPFAM" id="SSF49384">
    <property type="entry name" value="Carbohydrate-binding domain"/>
    <property type="match status" value="1"/>
</dbReference>
<dbReference type="Gene3D" id="2.60.40.290">
    <property type="match status" value="1"/>
</dbReference>
<feature type="chain" id="PRO_5024355625" description="CBM2 domain-containing protein" evidence="4">
    <location>
        <begin position="30"/>
        <end position="758"/>
    </location>
</feature>
<evidence type="ECO:0000313" key="6">
    <source>
        <dbReference type="EMBL" id="GES00083.1"/>
    </source>
</evidence>
<dbReference type="PROSITE" id="PS50292">
    <property type="entry name" value="PEROXIDASE_3"/>
    <property type="match status" value="1"/>
</dbReference>
<dbReference type="Gene3D" id="1.10.640.10">
    <property type="entry name" value="Haem peroxidase domain superfamily, animal type"/>
    <property type="match status" value="1"/>
</dbReference>
<dbReference type="GO" id="GO:0030247">
    <property type="term" value="F:polysaccharide binding"/>
    <property type="evidence" value="ECO:0007669"/>
    <property type="project" value="UniProtKB-UniRule"/>
</dbReference>
<accession>A0A5M3VYC9</accession>
<dbReference type="InterPro" id="IPR037120">
    <property type="entry name" value="Haem_peroxidase_sf_animal"/>
</dbReference>
<dbReference type="OrthoDB" id="33861at2"/>
<dbReference type="GO" id="GO:0005975">
    <property type="term" value="P:carbohydrate metabolic process"/>
    <property type="evidence" value="ECO:0007669"/>
    <property type="project" value="InterPro"/>
</dbReference>
<dbReference type="InterPro" id="IPR010255">
    <property type="entry name" value="Haem_peroxidase_sf"/>
</dbReference>
<dbReference type="PANTHER" id="PTHR11475">
    <property type="entry name" value="OXIDASE/PEROXIDASE"/>
    <property type="match status" value="1"/>
</dbReference>
<organism evidence="6 7">
    <name type="scientific">Acrocarpospora corrugata</name>
    <dbReference type="NCBI Taxonomy" id="35763"/>
    <lineage>
        <taxon>Bacteria</taxon>
        <taxon>Bacillati</taxon>
        <taxon>Actinomycetota</taxon>
        <taxon>Actinomycetes</taxon>
        <taxon>Streptosporangiales</taxon>
        <taxon>Streptosporangiaceae</taxon>
        <taxon>Acrocarpospora</taxon>
    </lineage>
</organism>
<dbReference type="GO" id="GO:0004553">
    <property type="term" value="F:hydrolase activity, hydrolyzing O-glycosyl compounds"/>
    <property type="evidence" value="ECO:0007669"/>
    <property type="project" value="InterPro"/>
</dbReference>
<dbReference type="PANTHER" id="PTHR11475:SF4">
    <property type="entry name" value="CHORION PEROXIDASE"/>
    <property type="match status" value="1"/>
</dbReference>
<dbReference type="InterPro" id="IPR008965">
    <property type="entry name" value="CBM2/CBM3_carb-bd_dom_sf"/>
</dbReference>
<dbReference type="InterPro" id="IPR001919">
    <property type="entry name" value="CBD2"/>
</dbReference>
<dbReference type="SUPFAM" id="SSF48113">
    <property type="entry name" value="Heme-dependent peroxidases"/>
    <property type="match status" value="1"/>
</dbReference>
<evidence type="ECO:0000256" key="3">
    <source>
        <dbReference type="ARBA" id="ARBA00023180"/>
    </source>
</evidence>
<comment type="subcellular location">
    <subcellularLocation>
        <location evidence="1">Secreted</location>
    </subcellularLocation>
</comment>
<reference evidence="6 7" key="1">
    <citation type="submission" date="2019-10" db="EMBL/GenBank/DDBJ databases">
        <title>Whole genome shotgun sequence of Acrocarpospora corrugata NBRC 13972.</title>
        <authorList>
            <person name="Ichikawa N."/>
            <person name="Kimura A."/>
            <person name="Kitahashi Y."/>
            <person name="Komaki H."/>
            <person name="Oguchi A."/>
        </authorList>
    </citation>
    <scope>NUCLEOTIDE SEQUENCE [LARGE SCALE GENOMIC DNA]</scope>
    <source>
        <strain evidence="6 7">NBRC 13972</strain>
    </source>
</reference>
<keyword evidence="3" id="KW-0325">Glycoprotein</keyword>
<feature type="signal peptide" evidence="4">
    <location>
        <begin position="1"/>
        <end position="29"/>
    </location>
</feature>
<keyword evidence="4" id="KW-0732">Signal</keyword>
<dbReference type="EMBL" id="BLAD01000043">
    <property type="protein sequence ID" value="GES00083.1"/>
    <property type="molecule type" value="Genomic_DNA"/>
</dbReference>
<dbReference type="GO" id="GO:0005576">
    <property type="term" value="C:extracellular region"/>
    <property type="evidence" value="ECO:0007669"/>
    <property type="project" value="UniProtKB-SubCell"/>
</dbReference>
<evidence type="ECO:0000313" key="7">
    <source>
        <dbReference type="Proteomes" id="UP000334990"/>
    </source>
</evidence>